<dbReference type="EMBL" id="JAFBCV010000010">
    <property type="protein sequence ID" value="MBM7839938.1"/>
    <property type="molecule type" value="Genomic_DNA"/>
</dbReference>
<reference evidence="1" key="1">
    <citation type="submission" date="2021-01" db="EMBL/GenBank/DDBJ databases">
        <title>Genomic Encyclopedia of Type Strains, Phase IV (KMG-IV): sequencing the most valuable type-strain genomes for metagenomic binning, comparative biology and taxonomic classification.</title>
        <authorList>
            <person name="Goeker M."/>
        </authorList>
    </citation>
    <scope>NUCLEOTIDE SEQUENCE</scope>
    <source>
        <strain evidence="1">DSM 21943</strain>
    </source>
</reference>
<keyword evidence="2" id="KW-1185">Reference proteome</keyword>
<evidence type="ECO:0000313" key="2">
    <source>
        <dbReference type="Proteomes" id="UP001179280"/>
    </source>
</evidence>
<proteinExistence type="predicted"/>
<dbReference type="RefSeq" id="WP_204467281.1">
    <property type="nucleotide sequence ID" value="NZ_JAFBCV010000010.1"/>
</dbReference>
<evidence type="ECO:0000313" key="1">
    <source>
        <dbReference type="EMBL" id="MBM7839938.1"/>
    </source>
</evidence>
<protein>
    <submittedName>
        <fullName evidence="1">Nitrate reductase NapE component</fullName>
    </submittedName>
</protein>
<comment type="caution">
    <text evidence="1">The sequence shown here is derived from an EMBL/GenBank/DDBJ whole genome shotgun (WGS) entry which is preliminary data.</text>
</comment>
<accession>A0ABS2SWR3</accession>
<name>A0ABS2SWR3_9BACI</name>
<sequence>MSVETVQAIILSIVVALSLFFITSVNMAGAIGILVLSASTFFIWQTLHSDHVQEK</sequence>
<organism evidence="1 2">
    <name type="scientific">Shouchella xiaoxiensis</name>
    <dbReference type="NCBI Taxonomy" id="766895"/>
    <lineage>
        <taxon>Bacteria</taxon>
        <taxon>Bacillati</taxon>
        <taxon>Bacillota</taxon>
        <taxon>Bacilli</taxon>
        <taxon>Bacillales</taxon>
        <taxon>Bacillaceae</taxon>
        <taxon>Shouchella</taxon>
    </lineage>
</organism>
<dbReference type="Proteomes" id="UP001179280">
    <property type="component" value="Unassembled WGS sequence"/>
</dbReference>
<gene>
    <name evidence="1" type="ORF">JOC54_003218</name>
</gene>